<reference evidence="2 3" key="1">
    <citation type="submission" date="2020-08" db="EMBL/GenBank/DDBJ databases">
        <title>Whole genome shotgun sequence of Actinocatenispora thailandica NBRC 105041.</title>
        <authorList>
            <person name="Komaki H."/>
            <person name="Tamura T."/>
        </authorList>
    </citation>
    <scope>NUCLEOTIDE SEQUENCE [LARGE SCALE GENOMIC DNA]</scope>
    <source>
        <strain evidence="2 3">NBRC 105041</strain>
    </source>
</reference>
<evidence type="ECO:0000259" key="1">
    <source>
        <dbReference type="Pfam" id="PF08241"/>
    </source>
</evidence>
<gene>
    <name evidence="2" type="ORF">Athai_19060</name>
</gene>
<dbReference type="Gene3D" id="3.40.50.150">
    <property type="entry name" value="Vaccinia Virus protein VP39"/>
    <property type="match status" value="1"/>
</dbReference>
<evidence type="ECO:0000313" key="2">
    <source>
        <dbReference type="EMBL" id="BCJ34403.1"/>
    </source>
</evidence>
<sequence>MTVFDSYEREQWRGGTAAFARTFATLCAHPADALLAAAGVAGGTRTLDVGTGTGTVAALAAARGAAVTAVDAAPGMAAAARRSVPAAAVGVGALPALPFRTGTFDAVLANFVLNHVGVPAAAVTELARLTRPGGRVAVTIWPYPQPPLQALLGKAVQAVGVQPVELPRLAAEHDFPRTVAGLTGLLSVAGLTGVTVRRLDWRHRTTVADWWAGLDGGIGAASVLLAGQPAATRDRIRAALERLAEPYRSPAGDCAIPTAALLAAGTVPA</sequence>
<dbReference type="CDD" id="cd02440">
    <property type="entry name" value="AdoMet_MTases"/>
    <property type="match status" value="1"/>
</dbReference>
<feature type="domain" description="Methyltransferase type 11" evidence="1">
    <location>
        <begin position="47"/>
        <end position="137"/>
    </location>
</feature>
<dbReference type="InterPro" id="IPR013216">
    <property type="entry name" value="Methyltransf_11"/>
</dbReference>
<dbReference type="KEGG" id="atl:Athai_19060"/>
<dbReference type="EMBL" id="AP023355">
    <property type="protein sequence ID" value="BCJ34403.1"/>
    <property type="molecule type" value="Genomic_DNA"/>
</dbReference>
<dbReference type="Proteomes" id="UP000611640">
    <property type="component" value="Chromosome"/>
</dbReference>
<proteinExistence type="predicted"/>
<dbReference type="AlphaFoldDB" id="A0A7R7HWT1"/>
<protein>
    <recommendedName>
        <fullName evidence="1">Methyltransferase type 11 domain-containing protein</fullName>
    </recommendedName>
</protein>
<dbReference type="SUPFAM" id="SSF53335">
    <property type="entry name" value="S-adenosyl-L-methionine-dependent methyltransferases"/>
    <property type="match status" value="1"/>
</dbReference>
<dbReference type="InterPro" id="IPR029063">
    <property type="entry name" value="SAM-dependent_MTases_sf"/>
</dbReference>
<dbReference type="GO" id="GO:0008757">
    <property type="term" value="F:S-adenosylmethionine-dependent methyltransferase activity"/>
    <property type="evidence" value="ECO:0007669"/>
    <property type="project" value="InterPro"/>
</dbReference>
<dbReference type="PANTHER" id="PTHR43591:SF24">
    <property type="entry name" value="2-METHOXY-6-POLYPRENYL-1,4-BENZOQUINOL METHYLASE, MITOCHONDRIAL"/>
    <property type="match status" value="1"/>
</dbReference>
<dbReference type="RefSeq" id="WP_203961141.1">
    <property type="nucleotide sequence ID" value="NZ_AP023355.1"/>
</dbReference>
<dbReference type="Pfam" id="PF08241">
    <property type="entry name" value="Methyltransf_11"/>
    <property type="match status" value="1"/>
</dbReference>
<name>A0A7R7HWT1_9ACTN</name>
<keyword evidence="3" id="KW-1185">Reference proteome</keyword>
<organism evidence="2 3">
    <name type="scientific">Actinocatenispora thailandica</name>
    <dbReference type="NCBI Taxonomy" id="227318"/>
    <lineage>
        <taxon>Bacteria</taxon>
        <taxon>Bacillati</taxon>
        <taxon>Actinomycetota</taxon>
        <taxon>Actinomycetes</taxon>
        <taxon>Micromonosporales</taxon>
        <taxon>Micromonosporaceae</taxon>
        <taxon>Actinocatenispora</taxon>
    </lineage>
</organism>
<evidence type="ECO:0000313" key="3">
    <source>
        <dbReference type="Proteomes" id="UP000611640"/>
    </source>
</evidence>
<dbReference type="PANTHER" id="PTHR43591">
    <property type="entry name" value="METHYLTRANSFERASE"/>
    <property type="match status" value="1"/>
</dbReference>
<accession>A0A7R7HWT1</accession>